<feature type="transmembrane region" description="Helical" evidence="2">
    <location>
        <begin position="223"/>
        <end position="248"/>
    </location>
</feature>
<comment type="caution">
    <text evidence="4">The sequence shown here is derived from an EMBL/GenBank/DDBJ whole genome shotgun (WGS) entry which is preliminary data.</text>
</comment>
<gene>
    <name evidence="4" type="ORF">ACFQB0_01720</name>
</gene>
<feature type="transmembrane region" description="Helical" evidence="2">
    <location>
        <begin position="287"/>
        <end position="308"/>
    </location>
</feature>
<feature type="region of interest" description="Disordered" evidence="1">
    <location>
        <begin position="1"/>
        <end position="60"/>
    </location>
</feature>
<keyword evidence="2" id="KW-1133">Transmembrane helix</keyword>
<evidence type="ECO:0000259" key="3">
    <source>
        <dbReference type="Pfam" id="PF25231"/>
    </source>
</evidence>
<keyword evidence="5" id="KW-1185">Reference proteome</keyword>
<evidence type="ECO:0000313" key="4">
    <source>
        <dbReference type="EMBL" id="MFC6354833.1"/>
    </source>
</evidence>
<keyword evidence="2" id="KW-0472">Membrane</keyword>
<proteinExistence type="predicted"/>
<reference evidence="5" key="1">
    <citation type="journal article" date="2019" name="Int. J. Syst. Evol. Microbiol.">
        <title>The Global Catalogue of Microorganisms (GCM) 10K type strain sequencing project: providing services to taxonomists for standard genome sequencing and annotation.</title>
        <authorList>
            <consortium name="The Broad Institute Genomics Platform"/>
            <consortium name="The Broad Institute Genome Sequencing Center for Infectious Disease"/>
            <person name="Wu L."/>
            <person name="Ma J."/>
        </authorList>
    </citation>
    <scope>NUCLEOTIDE SEQUENCE [LARGE SCALE GENOMIC DNA]</scope>
    <source>
        <strain evidence="5">CCUG 43304</strain>
    </source>
</reference>
<dbReference type="InterPro" id="IPR057169">
    <property type="entry name" value="DUF7847"/>
</dbReference>
<sequence length="408" mass="43018">MTDEQNWQPPAAAPQDRPRYGEYAPTPVEPPSRQYGYPQPAMGRQPYGQAPYEQQPGWTPPPKPGLIPLRPLGFGTLIGTPFQVLRRNPKATFGSALLIQAITLVATLVVLIPVGIGVVGRIESATLGERDAVAAGGIAALVLSALVPLAISILASALLQGVIVLEVARATLGEKLTLGMLWKAVFKRLWPLTLWILILAGALLVALGVLVAIITGLVLLGGAFIGVGVLAGVVGGLGLALLFVWLFVKTSLVPCLVVVERAGVSAAIRRSWALTNGYFWKTFGVQLLVGLIVNVVSQVVTTPIMLLYSFAVTLIDPNNVLNSIGPAIGLYLVLIIVTLVVGSIAAVAQAATVALIYIDLRMRKEGLDLELQRFVEAREAGNDDVANPYLVAAGTPHATAPKPASPWA</sequence>
<keyword evidence="2" id="KW-0812">Transmembrane</keyword>
<dbReference type="Pfam" id="PF25231">
    <property type="entry name" value="DUF7847"/>
    <property type="match status" value="1"/>
</dbReference>
<feature type="transmembrane region" description="Helical" evidence="2">
    <location>
        <begin position="328"/>
        <end position="358"/>
    </location>
</feature>
<organism evidence="4 5">
    <name type="scientific">Luethyella okanaganae</name>
    <dbReference type="NCBI Taxonomy" id="69372"/>
    <lineage>
        <taxon>Bacteria</taxon>
        <taxon>Bacillati</taxon>
        <taxon>Actinomycetota</taxon>
        <taxon>Actinomycetes</taxon>
        <taxon>Micrococcales</taxon>
        <taxon>Microbacteriaceae</taxon>
        <taxon>Luethyella</taxon>
    </lineage>
</organism>
<name>A0ABW1VDB5_9MICO</name>
<evidence type="ECO:0000313" key="5">
    <source>
        <dbReference type="Proteomes" id="UP001596306"/>
    </source>
</evidence>
<feature type="transmembrane region" description="Helical" evidence="2">
    <location>
        <begin position="138"/>
        <end position="168"/>
    </location>
</feature>
<feature type="domain" description="DUF7847" evidence="3">
    <location>
        <begin position="79"/>
        <end position="354"/>
    </location>
</feature>
<feature type="transmembrane region" description="Helical" evidence="2">
    <location>
        <begin position="96"/>
        <end position="118"/>
    </location>
</feature>
<evidence type="ECO:0000256" key="2">
    <source>
        <dbReference type="SAM" id="Phobius"/>
    </source>
</evidence>
<accession>A0ABW1VDB5</accession>
<dbReference type="RefSeq" id="WP_386726779.1">
    <property type="nucleotide sequence ID" value="NZ_JBHSTP010000001.1"/>
</dbReference>
<dbReference type="EMBL" id="JBHSTP010000001">
    <property type="protein sequence ID" value="MFC6354833.1"/>
    <property type="molecule type" value="Genomic_DNA"/>
</dbReference>
<evidence type="ECO:0000256" key="1">
    <source>
        <dbReference type="SAM" id="MobiDB-lite"/>
    </source>
</evidence>
<feature type="transmembrane region" description="Helical" evidence="2">
    <location>
        <begin position="189"/>
        <end position="217"/>
    </location>
</feature>
<dbReference type="Proteomes" id="UP001596306">
    <property type="component" value="Unassembled WGS sequence"/>
</dbReference>
<protein>
    <recommendedName>
        <fullName evidence="3">DUF7847 domain-containing protein</fullName>
    </recommendedName>
</protein>